<accession>A0A1G4KAG4</accession>
<feature type="compositionally biased region" description="Polar residues" evidence="2">
    <location>
        <begin position="180"/>
        <end position="189"/>
    </location>
</feature>
<feature type="domain" description="AMP-activated protein kinase glycogen-binding" evidence="3">
    <location>
        <begin position="19"/>
        <end position="94"/>
    </location>
</feature>
<organism evidence="4 5">
    <name type="scientific">Lachancea nothofagi CBS 11611</name>
    <dbReference type="NCBI Taxonomy" id="1266666"/>
    <lineage>
        <taxon>Eukaryota</taxon>
        <taxon>Fungi</taxon>
        <taxon>Dikarya</taxon>
        <taxon>Ascomycota</taxon>
        <taxon>Saccharomycotina</taxon>
        <taxon>Saccharomycetes</taxon>
        <taxon>Saccharomycetales</taxon>
        <taxon>Saccharomycetaceae</taxon>
        <taxon>Lachancea</taxon>
    </lineage>
</organism>
<feature type="region of interest" description="Disordered" evidence="2">
    <location>
        <begin position="180"/>
        <end position="205"/>
    </location>
</feature>
<sequence>MSVYVLRIPHHALGEFSNSDKVVITGSFDNWEHTKHVLKYNSSDGSYNVAVPRGEANSITFKFVINDKEWVILPYFETRTDSRGLVNNILRWQDNNEECLDDITISSVKPVDRALYTSLIDTNSAATQSEEVQAPLALGATNRTSHVSPVEHDYIHVSSQDELSSTENLNLTAHYSSDSAENLELSSPYESHPMQGGTPPASQKRLQSLVSVVKRVKMYWSS</sequence>
<dbReference type="InterPro" id="IPR013783">
    <property type="entry name" value="Ig-like_fold"/>
</dbReference>
<dbReference type="InterPro" id="IPR014756">
    <property type="entry name" value="Ig_E-set"/>
</dbReference>
<evidence type="ECO:0000313" key="4">
    <source>
        <dbReference type="EMBL" id="SCV01202.1"/>
    </source>
</evidence>
<dbReference type="Pfam" id="PF16561">
    <property type="entry name" value="AMPK1_CBM"/>
    <property type="match status" value="1"/>
</dbReference>
<gene>
    <name evidence="4" type="ORF">LANO_0F10638G</name>
</gene>
<dbReference type="AlphaFoldDB" id="A0A1G4KAG4"/>
<reference evidence="5" key="1">
    <citation type="submission" date="2016-03" db="EMBL/GenBank/DDBJ databases">
        <authorList>
            <person name="Devillers Hugo."/>
        </authorList>
    </citation>
    <scope>NUCLEOTIDE SEQUENCE [LARGE SCALE GENOMIC DNA]</scope>
</reference>
<evidence type="ECO:0000259" key="3">
    <source>
        <dbReference type="Pfam" id="PF16561"/>
    </source>
</evidence>
<keyword evidence="5" id="KW-1185">Reference proteome</keyword>
<evidence type="ECO:0000256" key="1">
    <source>
        <dbReference type="ARBA" id="ARBA00022553"/>
    </source>
</evidence>
<dbReference type="OrthoDB" id="5873279at2759"/>
<dbReference type="Proteomes" id="UP000189911">
    <property type="component" value="Chromosome F"/>
</dbReference>
<dbReference type="CDD" id="cd02859">
    <property type="entry name" value="E_set_AMPKbeta_like_N"/>
    <property type="match status" value="1"/>
</dbReference>
<evidence type="ECO:0000313" key="5">
    <source>
        <dbReference type="Proteomes" id="UP000189911"/>
    </source>
</evidence>
<dbReference type="SUPFAM" id="SSF81296">
    <property type="entry name" value="E set domains"/>
    <property type="match status" value="1"/>
</dbReference>
<proteinExistence type="predicted"/>
<dbReference type="InterPro" id="IPR032640">
    <property type="entry name" value="AMPK1_CBM"/>
</dbReference>
<dbReference type="EMBL" id="LT598452">
    <property type="protein sequence ID" value="SCV01202.1"/>
    <property type="molecule type" value="Genomic_DNA"/>
</dbReference>
<name>A0A1G4KAG4_9SACH</name>
<protein>
    <submittedName>
        <fullName evidence="4">LANO_0F10638g1_1</fullName>
    </submittedName>
</protein>
<dbReference type="Gene3D" id="2.60.40.10">
    <property type="entry name" value="Immunoglobulins"/>
    <property type="match status" value="1"/>
</dbReference>
<keyword evidence="1" id="KW-0597">Phosphoprotein</keyword>
<evidence type="ECO:0000256" key="2">
    <source>
        <dbReference type="SAM" id="MobiDB-lite"/>
    </source>
</evidence>